<dbReference type="Pfam" id="PF18676">
    <property type="entry name" value="MBG_2"/>
    <property type="match status" value="1"/>
</dbReference>
<dbReference type="InterPro" id="IPR012334">
    <property type="entry name" value="Pectin_lyas_fold"/>
</dbReference>
<dbReference type="PANTHER" id="PTHR12338">
    <property type="entry name" value="AUTOTRANSPORTER"/>
    <property type="match status" value="1"/>
</dbReference>
<dbReference type="Gene3D" id="2.160.20.110">
    <property type="match status" value="3"/>
</dbReference>
<dbReference type="InterPro" id="IPR008638">
    <property type="entry name" value="FhaB/CdiA-like_TPS"/>
</dbReference>
<evidence type="ECO:0000256" key="2">
    <source>
        <dbReference type="ARBA" id="ARBA00022525"/>
    </source>
</evidence>
<sequence>MKSHASMNRIYRLVWNAALNVWVAVAENAKGRGKGRSVRGSVVGPGGWTDSFSFHARCCAALGLIASLALVATQQAHAADAANASVSVGTASLATVGNTTTINQGSQRVAIDWTSLSTRTNEALVFNQPNASAIALNRITGSSPSELLGSLTANGQVFILNPNGVLFGAGSQVNVGGLVASTLSMSNADFMAGNHIFSNNGSSRSVVNQGTMTAASGGYLALLAPEVRNEGVMTASLGTALLAAGNKVTLNLDNGSLLGYSIDKGAINALAENKQLIRADGGQVLLSAKAMDSLTSATVNNTGVIEAKTILNKAGRILLMGDMSYGTVNVAGTLDASAPNGGDGGFIETSAAHVKVADSAVVTTRAAGNLGGQSGNWLIDPTDFTIAATGGDMTGAALSTQLANNGTVTILNTQGAGGTAGDINVNDAVSWSANSVLTLAAGRDININRAITATGASGGLVLNYGGDYKVKAPVTLSGGNATLAINGANYTLIHSMAALDAIESTGLSGKYALAGDMDAGGTTYSSALVGVANNSAFTGTFAGLGHTISNLTISAGSTDPVGLFSSVYISGVIRDIGLVGGSISGSSNVGGLVGSNNGGSISNAYATGSVSGSSYVGGLVGFNTGGGSISNAYATGSVSGSSNVGGLVGYNNNGSSISNAYATGSVSGDSYIGGLAGSNAGSISNAYSTGSVSGSSSYVGGLAGFNYSSISNAYATGSVSGGNLYAGGLVGYAEVSSSISNAYSLGAVSGRFNVGGLVGRNYGSIGDAYATGSVSGSGAFVGGLMGYSNGSISNSYWDSSSTGRSSAVGGGSGTTTNVSAVTSSSATSHSSYAYLGTWAETASGSGIWVATNTGGPAWVMIEGSTRPFLYSEYSTNIQNAHQLQLMALDTSASYTLGANINAGETGAGNTGGMWGTAGFVPVGNGMAAFTGSLDGQSHSISDLNIKRPGTDYVGLFGRTGSTSVISNLGLAGGSVSGANHVGALVGENGGSISNSYASAAVAGTSRVGGLAGDNLGSIADSYASGAVSATGGYAGGLVGYNNAGNINSSYAGGSVSGGSNAGGLVGFNSGGTIGNSFWNTATSGQAGSDGGTGISTAQMLQAGTFSGAGWSIATSGGSTAVWRIYEGYTAPLLRSFMGALTVTAGNVSKTYDGSTAINSTYTLSKSNADSSLILGTAASSTSSKNVGSYSIAVSGLYSGQQGYDLSFVGGTATVMAATLTVSGTAASNKTYDGTTAATLSGSLSGLVSGDTVALSQSGNFSDKNAATGKTVSYTSSLSGSDAGNYVLASGGGTTTADIVAATLTVSGTAASNKTYDGTTAATLSGILSGLVSGDTVALNQSGTFSDKNAATGKTVSYTSSLSGSDAGNYVLASAGGTTTADINQASLSISGITAGDKTYNANNMASVNTAGAVYGGLFAGDAVAVSATGLFNDKNVGTGKTVTLSSSYSGADAGNYAITNQASTTASISQAALTISGITAADKTYNASDAATVNTAGAVYGGLFAGDAVAVSATGLFNDKNVGTGKTVTLSSSYSGADAGNYAITNQASTTASVSQAALTISGITAADKTYNASDAATVNTAGAVYGGLFAGDAVTVSATGLFSDKNAGAGKTVNLSSSYSGADTGNYAITGQATTTAGISLASLTLSTTDVVKTYDGNTSAAGVAVITGGALFGSDTISGGSFAFANKNARTGDKVVNVSDVTVGDGVNNANYNVSYVENTSSTIHKADLTVTASGVSKVYDGTTVATVGLGDNRVAGDVLGITASASFTDQNAGLGKAVSVTGIAVGGADAGNYNLISATTASTTADITPKALTVIANNDAQMGSTPYSGGKGVTYSGLVAGETATMVLTGNLAYGGNSQGAYLPGDYDITVGGLLANSNYSLGFLQGRLTLSGGDAATVALGGNTLAGAYQTSLNTLGGSGLVPDFSGEGGKGKGGDDAAAAALNAAAAEAAEQGGGN</sequence>
<evidence type="ECO:0000313" key="6">
    <source>
        <dbReference type="Proteomes" id="UP001596270"/>
    </source>
</evidence>
<comment type="caution">
    <text evidence="5">The sequence shown here is derived from an EMBL/GenBank/DDBJ whole genome shotgun (WGS) entry which is preliminary data.</text>
</comment>
<keyword evidence="2" id="KW-0964">Secreted</keyword>
<gene>
    <name evidence="5" type="ORF">ACFQND_02355</name>
</gene>
<feature type="domain" description="Filamentous haemagglutinin FhaB/tRNA nuclease CdiA-like TPS" evidence="4">
    <location>
        <begin position="70"/>
        <end position="189"/>
    </location>
</feature>
<dbReference type="InterPro" id="IPR041286">
    <property type="entry name" value="MBG_2"/>
</dbReference>
<dbReference type="Proteomes" id="UP001596270">
    <property type="component" value="Unassembled WGS sequence"/>
</dbReference>
<dbReference type="EMBL" id="JBHSRS010000005">
    <property type="protein sequence ID" value="MFC6280070.1"/>
    <property type="molecule type" value="Genomic_DNA"/>
</dbReference>
<dbReference type="NCBIfam" id="TIGR01901">
    <property type="entry name" value="adhes_NPXG"/>
    <property type="match status" value="1"/>
</dbReference>
<evidence type="ECO:0000313" key="5">
    <source>
        <dbReference type="EMBL" id="MFC6280070.1"/>
    </source>
</evidence>
<dbReference type="PANTHER" id="PTHR12338:SF8">
    <property type="entry name" value="HEME_HEMOPEXIN-BINDING PROTEIN"/>
    <property type="match status" value="1"/>
</dbReference>
<dbReference type="Pfam" id="PF05860">
    <property type="entry name" value="TPS"/>
    <property type="match status" value="1"/>
</dbReference>
<proteinExistence type="predicted"/>
<keyword evidence="3" id="KW-0732">Signal</keyword>
<dbReference type="Pfam" id="PF07581">
    <property type="entry name" value="Glug"/>
    <property type="match status" value="5"/>
</dbReference>
<name>A0ABW1TTA2_9BURK</name>
<comment type="subcellular location">
    <subcellularLocation>
        <location evidence="1">Secreted</location>
    </subcellularLocation>
</comment>
<dbReference type="Pfam" id="PF13018">
    <property type="entry name" value="ESPR"/>
    <property type="match status" value="1"/>
</dbReference>
<organism evidence="5 6">
    <name type="scientific">Polaromonas aquatica</name>
    <dbReference type="NCBI Taxonomy" id="332657"/>
    <lineage>
        <taxon>Bacteria</taxon>
        <taxon>Pseudomonadati</taxon>
        <taxon>Pseudomonadota</taxon>
        <taxon>Betaproteobacteria</taxon>
        <taxon>Burkholderiales</taxon>
        <taxon>Comamonadaceae</taxon>
        <taxon>Polaromonas</taxon>
    </lineage>
</organism>
<dbReference type="InterPro" id="IPR050909">
    <property type="entry name" value="Bact_Autotransporter_VF"/>
</dbReference>
<reference evidence="6" key="1">
    <citation type="journal article" date="2019" name="Int. J. Syst. Evol. Microbiol.">
        <title>The Global Catalogue of Microorganisms (GCM) 10K type strain sequencing project: providing services to taxonomists for standard genome sequencing and annotation.</title>
        <authorList>
            <consortium name="The Broad Institute Genomics Platform"/>
            <consortium name="The Broad Institute Genome Sequencing Center for Infectious Disease"/>
            <person name="Wu L."/>
            <person name="Ma J."/>
        </authorList>
    </citation>
    <scope>NUCLEOTIDE SEQUENCE [LARGE SCALE GENOMIC DNA]</scope>
    <source>
        <strain evidence="6">CCUG 39402</strain>
    </source>
</reference>
<dbReference type="InterPro" id="IPR011493">
    <property type="entry name" value="GLUG"/>
</dbReference>
<dbReference type="InterPro" id="IPR024973">
    <property type="entry name" value="ESPR"/>
</dbReference>
<evidence type="ECO:0000256" key="1">
    <source>
        <dbReference type="ARBA" id="ARBA00004613"/>
    </source>
</evidence>
<dbReference type="Pfam" id="PF18657">
    <property type="entry name" value="YDG"/>
    <property type="match status" value="7"/>
</dbReference>
<dbReference type="SUPFAM" id="SSF51126">
    <property type="entry name" value="Pectin lyase-like"/>
    <property type="match status" value="1"/>
</dbReference>
<protein>
    <submittedName>
        <fullName evidence="5">YDG domain-containing protein</fullName>
    </submittedName>
</protein>
<dbReference type="RefSeq" id="WP_377412196.1">
    <property type="nucleotide sequence ID" value="NZ_JBHSRS010000005.1"/>
</dbReference>
<dbReference type="SMART" id="SM00912">
    <property type="entry name" value="Haemagg_act"/>
    <property type="match status" value="1"/>
</dbReference>
<keyword evidence="6" id="KW-1185">Reference proteome</keyword>
<evidence type="ECO:0000259" key="4">
    <source>
        <dbReference type="SMART" id="SM00912"/>
    </source>
</evidence>
<dbReference type="InterPro" id="IPR041248">
    <property type="entry name" value="YDG"/>
</dbReference>
<dbReference type="Gene3D" id="2.160.20.10">
    <property type="entry name" value="Single-stranded right-handed beta-helix, Pectin lyase-like"/>
    <property type="match status" value="1"/>
</dbReference>
<evidence type="ECO:0000256" key="3">
    <source>
        <dbReference type="ARBA" id="ARBA00022729"/>
    </source>
</evidence>
<dbReference type="InterPro" id="IPR011050">
    <property type="entry name" value="Pectin_lyase_fold/virulence"/>
</dbReference>
<accession>A0ABW1TTA2</accession>